<evidence type="ECO:0000256" key="6">
    <source>
        <dbReference type="ARBA" id="ARBA00023242"/>
    </source>
</evidence>
<keyword evidence="6" id="KW-0539">Nucleus</keyword>
<dbReference type="GO" id="GO:0006325">
    <property type="term" value="P:chromatin organization"/>
    <property type="evidence" value="ECO:0007669"/>
    <property type="project" value="UniProtKB-KW"/>
</dbReference>
<keyword evidence="5" id="KW-0804">Transcription</keyword>
<evidence type="ECO:0000313" key="8">
    <source>
        <dbReference type="EMBL" id="GFH09855.1"/>
    </source>
</evidence>
<dbReference type="Pfam" id="PF05186">
    <property type="entry name" value="Dpy-30"/>
    <property type="match status" value="1"/>
</dbReference>
<gene>
    <name evidence="8" type="ORF">HaLaN_05077</name>
</gene>
<keyword evidence="3" id="KW-0156">Chromatin regulator</keyword>
<proteinExistence type="inferred from homology"/>
<dbReference type="GO" id="GO:0048188">
    <property type="term" value="C:Set1C/COMPASS complex"/>
    <property type="evidence" value="ECO:0007669"/>
    <property type="project" value="InterPro"/>
</dbReference>
<comment type="similarity">
    <text evidence="2">Belongs to the dpy-30 family.</text>
</comment>
<comment type="subcellular location">
    <subcellularLocation>
        <location evidence="1">Nucleus</location>
    </subcellularLocation>
</comment>
<evidence type="ECO:0000256" key="5">
    <source>
        <dbReference type="ARBA" id="ARBA00023163"/>
    </source>
</evidence>
<dbReference type="AlphaFoldDB" id="A0A699YKN5"/>
<dbReference type="EMBL" id="BLLF01000269">
    <property type="protein sequence ID" value="GFH09855.1"/>
    <property type="molecule type" value="Genomic_DNA"/>
</dbReference>
<evidence type="ECO:0000256" key="4">
    <source>
        <dbReference type="ARBA" id="ARBA00023015"/>
    </source>
</evidence>
<dbReference type="PANTHER" id="PTHR23356">
    <property type="entry name" value="DPY30-RELATED"/>
    <property type="match status" value="1"/>
</dbReference>
<organism evidence="8 9">
    <name type="scientific">Haematococcus lacustris</name>
    <name type="common">Green alga</name>
    <name type="synonym">Haematococcus pluvialis</name>
    <dbReference type="NCBI Taxonomy" id="44745"/>
    <lineage>
        <taxon>Eukaryota</taxon>
        <taxon>Viridiplantae</taxon>
        <taxon>Chlorophyta</taxon>
        <taxon>core chlorophytes</taxon>
        <taxon>Chlorophyceae</taxon>
        <taxon>CS clade</taxon>
        <taxon>Chlamydomonadales</taxon>
        <taxon>Haematococcaceae</taxon>
        <taxon>Haematococcus</taxon>
    </lineage>
</organism>
<name>A0A699YKN5_HAELA</name>
<dbReference type="InterPro" id="IPR037856">
    <property type="entry name" value="Sdc1/DPY30"/>
</dbReference>
<dbReference type="Gene3D" id="1.20.890.10">
    <property type="entry name" value="cAMP-dependent protein kinase regulatory subunit, dimerization-anchoring domain"/>
    <property type="match status" value="1"/>
</dbReference>
<keyword evidence="4" id="KW-0805">Transcription regulation</keyword>
<evidence type="ECO:0000256" key="2">
    <source>
        <dbReference type="ARBA" id="ARBA00010849"/>
    </source>
</evidence>
<evidence type="ECO:0000256" key="3">
    <source>
        <dbReference type="ARBA" id="ARBA00022853"/>
    </source>
</evidence>
<sequence>MLRHCTTTALISAWSAADELPAQPAFIVRASPPVHGFSRQLWRLMDMARSTLTNWALSLASCKAVVACGAGMGSVQGESATAEPAPPLIVTPDAVKAAEQAALNIHKKLNIQAAPIRHYLEGTVVPVLMQGLQAVCKERPENPVEYLAYYLLSHNPQNAKASTEAS</sequence>
<accession>A0A699YKN5</accession>
<reference evidence="8 9" key="1">
    <citation type="submission" date="2020-02" db="EMBL/GenBank/DDBJ databases">
        <title>Draft genome sequence of Haematococcus lacustris strain NIES-144.</title>
        <authorList>
            <person name="Morimoto D."/>
            <person name="Nakagawa S."/>
            <person name="Yoshida T."/>
            <person name="Sawayama S."/>
        </authorList>
    </citation>
    <scope>NUCLEOTIDE SEQUENCE [LARGE SCALE GENOMIC DNA]</scope>
    <source>
        <strain evidence="8 9">NIES-144</strain>
    </source>
</reference>
<evidence type="ECO:0000256" key="1">
    <source>
        <dbReference type="ARBA" id="ARBA00004123"/>
    </source>
</evidence>
<dbReference type="PANTHER" id="PTHR23356:SF16">
    <property type="entry name" value="DPY30 DOMAIN CONTAINING 2"/>
    <property type="match status" value="1"/>
</dbReference>
<dbReference type="Proteomes" id="UP000485058">
    <property type="component" value="Unassembled WGS sequence"/>
</dbReference>
<evidence type="ECO:0000313" key="9">
    <source>
        <dbReference type="Proteomes" id="UP000485058"/>
    </source>
</evidence>
<protein>
    <recommendedName>
        <fullName evidence="7">Protein dpy-30 homolog</fullName>
    </recommendedName>
</protein>
<dbReference type="InterPro" id="IPR007858">
    <property type="entry name" value="Dpy-30_motif"/>
</dbReference>
<keyword evidence="9" id="KW-1185">Reference proteome</keyword>
<dbReference type="InterPro" id="IPR049629">
    <property type="entry name" value="DPY30_SDC1_DD"/>
</dbReference>
<comment type="caution">
    <text evidence="8">The sequence shown here is derived from an EMBL/GenBank/DDBJ whole genome shotgun (WGS) entry which is preliminary data.</text>
</comment>
<dbReference type="CDD" id="cd22965">
    <property type="entry name" value="DD_DPY30_SDC1"/>
    <property type="match status" value="1"/>
</dbReference>
<evidence type="ECO:0000256" key="7">
    <source>
        <dbReference type="ARBA" id="ARBA00044172"/>
    </source>
</evidence>